<evidence type="ECO:0000313" key="5">
    <source>
        <dbReference type="EMBL" id="MBR0668740.1"/>
    </source>
</evidence>
<evidence type="ECO:0000256" key="3">
    <source>
        <dbReference type="ARBA" id="ARBA00023163"/>
    </source>
</evidence>
<dbReference type="InterPro" id="IPR000524">
    <property type="entry name" value="Tscrpt_reg_HTH_GntR"/>
</dbReference>
<dbReference type="InterPro" id="IPR036390">
    <property type="entry name" value="WH_DNA-bd_sf"/>
</dbReference>
<evidence type="ECO:0000259" key="4">
    <source>
        <dbReference type="PROSITE" id="PS50949"/>
    </source>
</evidence>
<dbReference type="EMBL" id="JAAGBB010000067">
    <property type="protein sequence ID" value="MBR0668740.1"/>
    <property type="molecule type" value="Genomic_DNA"/>
</dbReference>
<feature type="domain" description="HTH gntR-type" evidence="4">
    <location>
        <begin position="7"/>
        <end position="75"/>
    </location>
</feature>
<comment type="caution">
    <text evidence="5">The sequence shown here is derived from an EMBL/GenBank/DDBJ whole genome shotgun (WGS) entry which is preliminary data.</text>
</comment>
<dbReference type="SUPFAM" id="SSF46785">
    <property type="entry name" value="Winged helix' DNA-binding domain"/>
    <property type="match status" value="1"/>
</dbReference>
<dbReference type="PROSITE" id="PS50949">
    <property type="entry name" value="HTH_GNTR"/>
    <property type="match status" value="1"/>
</dbReference>
<dbReference type="SUPFAM" id="SSF48008">
    <property type="entry name" value="GntR ligand-binding domain-like"/>
    <property type="match status" value="1"/>
</dbReference>
<accession>A0ABS5F847</accession>
<name>A0ABS5F847_9PROT</name>
<sequence>MARPPAETLHRSLARAILEHLREQGAEPGMRLAETGLASALGTSRAPVRGALGILAQHGLAAPAANSRGLVLRQLPPAGDDPLGDDRDSDAAERLYWRLAADRLEGRIPDSIAEAALLRRTGVPRGSLQRVMLRILAEGWVERGAAGGWRFLPLIDGPAAEDEAYWTRRALETAALQAPGYALAPATAARLRREQESLLDAGAAPGPRTIFELNSGFHLALVQASGNRFLTDAAARLTRLRRLAGYVVALDTTRLATQVTEHMAILERLEADDRVAATDLLIRHLEAGRAARARLLTAAADRLGQMSKASRRDA</sequence>
<gene>
    <name evidence="5" type="ORF">GXW71_30605</name>
</gene>
<dbReference type="SMART" id="SM00345">
    <property type="entry name" value="HTH_GNTR"/>
    <property type="match status" value="2"/>
</dbReference>
<reference evidence="6" key="1">
    <citation type="journal article" date="2021" name="Syst. Appl. Microbiol.">
        <title>Roseomonas hellenica sp. nov., isolated from roots of wild-growing Alkanna tinctoria.</title>
        <authorList>
            <person name="Rat A."/>
            <person name="Naranjo H.D."/>
            <person name="Lebbe L."/>
            <person name="Cnockaert M."/>
            <person name="Krigas N."/>
            <person name="Grigoriadou K."/>
            <person name="Maloupa E."/>
            <person name="Willems A."/>
        </authorList>
    </citation>
    <scope>NUCLEOTIDE SEQUENCE [LARGE SCALE GENOMIC DNA]</scope>
    <source>
        <strain evidence="6">LMG 31523</strain>
    </source>
</reference>
<keyword evidence="6" id="KW-1185">Reference proteome</keyword>
<evidence type="ECO:0000256" key="2">
    <source>
        <dbReference type="ARBA" id="ARBA00023125"/>
    </source>
</evidence>
<organism evidence="5 6">
    <name type="scientific">Plastoroseomonas hellenica</name>
    <dbReference type="NCBI Taxonomy" id="2687306"/>
    <lineage>
        <taxon>Bacteria</taxon>
        <taxon>Pseudomonadati</taxon>
        <taxon>Pseudomonadota</taxon>
        <taxon>Alphaproteobacteria</taxon>
        <taxon>Acetobacterales</taxon>
        <taxon>Acetobacteraceae</taxon>
        <taxon>Plastoroseomonas</taxon>
    </lineage>
</organism>
<dbReference type="PANTHER" id="PTHR43537">
    <property type="entry name" value="TRANSCRIPTIONAL REGULATOR, GNTR FAMILY"/>
    <property type="match status" value="1"/>
</dbReference>
<dbReference type="Pfam" id="PF07729">
    <property type="entry name" value="FCD"/>
    <property type="match status" value="1"/>
</dbReference>
<keyword evidence="1" id="KW-0805">Transcription regulation</keyword>
<proteinExistence type="predicted"/>
<dbReference type="Gene3D" id="1.20.120.530">
    <property type="entry name" value="GntR ligand-binding domain-like"/>
    <property type="match status" value="1"/>
</dbReference>
<keyword evidence="2" id="KW-0238">DNA-binding</keyword>
<evidence type="ECO:0000256" key="1">
    <source>
        <dbReference type="ARBA" id="ARBA00023015"/>
    </source>
</evidence>
<dbReference type="PANTHER" id="PTHR43537:SF5">
    <property type="entry name" value="UXU OPERON TRANSCRIPTIONAL REGULATOR"/>
    <property type="match status" value="1"/>
</dbReference>
<evidence type="ECO:0000313" key="6">
    <source>
        <dbReference type="Proteomes" id="UP001196870"/>
    </source>
</evidence>
<dbReference type="InterPro" id="IPR011711">
    <property type="entry name" value="GntR_C"/>
</dbReference>
<dbReference type="Gene3D" id="1.10.10.10">
    <property type="entry name" value="Winged helix-like DNA-binding domain superfamily/Winged helix DNA-binding domain"/>
    <property type="match status" value="1"/>
</dbReference>
<keyword evidence="3" id="KW-0804">Transcription</keyword>
<dbReference type="RefSeq" id="WP_211856684.1">
    <property type="nucleotide sequence ID" value="NZ_JAAGBB010000067.1"/>
</dbReference>
<dbReference type="InterPro" id="IPR008920">
    <property type="entry name" value="TF_FadR/GntR_C"/>
</dbReference>
<dbReference type="InterPro" id="IPR036388">
    <property type="entry name" value="WH-like_DNA-bd_sf"/>
</dbReference>
<protein>
    <submittedName>
        <fullName evidence="5">GntR family transcriptional regulator</fullName>
    </submittedName>
</protein>
<dbReference type="SMART" id="SM00895">
    <property type="entry name" value="FCD"/>
    <property type="match status" value="1"/>
</dbReference>
<dbReference type="Pfam" id="PF00392">
    <property type="entry name" value="GntR"/>
    <property type="match status" value="1"/>
</dbReference>
<dbReference type="Proteomes" id="UP001196870">
    <property type="component" value="Unassembled WGS sequence"/>
</dbReference>